<dbReference type="Pfam" id="PF00079">
    <property type="entry name" value="Serpin"/>
    <property type="match status" value="1"/>
</dbReference>
<dbReference type="InterPro" id="IPR042178">
    <property type="entry name" value="Serpin_sf_1"/>
</dbReference>
<name>A0A2W5IBF5_9ACTN</name>
<evidence type="ECO:0000259" key="2">
    <source>
        <dbReference type="SMART" id="SM00093"/>
    </source>
</evidence>
<dbReference type="InterPro" id="IPR000215">
    <property type="entry name" value="Serpin_fam"/>
</dbReference>
<organism evidence="3 4">
    <name type="scientific">Lawsonella clevelandensis</name>
    <dbReference type="NCBI Taxonomy" id="1528099"/>
    <lineage>
        <taxon>Bacteria</taxon>
        <taxon>Bacillati</taxon>
        <taxon>Actinomycetota</taxon>
        <taxon>Actinomycetes</taxon>
        <taxon>Mycobacteriales</taxon>
        <taxon>Lawsonellaceae</taxon>
        <taxon>Lawsonella</taxon>
    </lineage>
</organism>
<gene>
    <name evidence="3" type="ORF">DI579_06105</name>
</gene>
<dbReference type="GO" id="GO:0005615">
    <property type="term" value="C:extracellular space"/>
    <property type="evidence" value="ECO:0007669"/>
    <property type="project" value="InterPro"/>
</dbReference>
<feature type="domain" description="Serpin" evidence="2">
    <location>
        <begin position="30"/>
        <end position="381"/>
    </location>
</feature>
<dbReference type="SUPFAM" id="SSF56574">
    <property type="entry name" value="Serpins"/>
    <property type="match status" value="1"/>
</dbReference>
<dbReference type="PANTHER" id="PTHR11461:SF211">
    <property type="entry name" value="GH10112P-RELATED"/>
    <property type="match status" value="1"/>
</dbReference>
<sequence length="391" mass="41778">MNQNAFPTCNGPLRSALAPKAYQLGLTAVQSMAKQPGSIADRVAESRNFLTSPVCLNMALVTAAAGAAGHTLDDILDVLCVSHKANLREISDTIAAISDGVSTATRAVSQRGLPLQRGFAATMATLGGTMHHVNFADTEKARHNLDNWVYRNTKGLIPTSGITVTADTVIVLQSVMALTASWEEPFPVNNTEDTDFFLMSGERSRCRMMSLTHNLLYGEYEGWRATTLPYVGGVSCDIIVPPEGASPLKATPGIIIGALQAVKESSRLPLTVKLPRIHTSSSDSLRSSLGCMGLASLFENADFSAMSPQVKGIDDYVQQVILDVDEHGTQAAAAVEMMSFTSARIGARTPHPPLTCDHPFLLVIRDETTDVPVYMGAIHKPDNNEPDNGAA</sequence>
<dbReference type="Gene3D" id="2.30.39.10">
    <property type="entry name" value="Alpha-1-antitrypsin, domain 1"/>
    <property type="match status" value="1"/>
</dbReference>
<dbReference type="PANTHER" id="PTHR11461">
    <property type="entry name" value="SERINE PROTEASE INHIBITOR, SERPIN"/>
    <property type="match status" value="1"/>
</dbReference>
<dbReference type="Gene3D" id="3.30.497.10">
    <property type="entry name" value="Antithrombin, subunit I, domain 2"/>
    <property type="match status" value="1"/>
</dbReference>
<accession>A0A2W5IBF5</accession>
<evidence type="ECO:0000313" key="4">
    <source>
        <dbReference type="Proteomes" id="UP000248606"/>
    </source>
</evidence>
<dbReference type="InterPro" id="IPR042185">
    <property type="entry name" value="Serpin_sf_2"/>
</dbReference>
<dbReference type="InterPro" id="IPR036186">
    <property type="entry name" value="Serpin_sf"/>
</dbReference>
<comment type="caution">
    <text evidence="3">The sequence shown here is derived from an EMBL/GenBank/DDBJ whole genome shotgun (WGS) entry which is preliminary data.</text>
</comment>
<dbReference type="Proteomes" id="UP000248606">
    <property type="component" value="Unassembled WGS sequence"/>
</dbReference>
<dbReference type="AlphaFoldDB" id="A0A2W5IBF5"/>
<dbReference type="SMART" id="SM00093">
    <property type="entry name" value="SERPIN"/>
    <property type="match status" value="1"/>
</dbReference>
<comment type="similarity">
    <text evidence="1">Belongs to the serpin family.</text>
</comment>
<protein>
    <recommendedName>
        <fullName evidence="2">Serpin domain-containing protein</fullName>
    </recommendedName>
</protein>
<evidence type="ECO:0000256" key="1">
    <source>
        <dbReference type="RuleBase" id="RU000411"/>
    </source>
</evidence>
<proteinExistence type="inferred from homology"/>
<evidence type="ECO:0000313" key="3">
    <source>
        <dbReference type="EMBL" id="PZP88443.1"/>
    </source>
</evidence>
<dbReference type="RefSeq" id="WP_303678929.1">
    <property type="nucleotide sequence ID" value="NZ_JBHWSZ010000039.1"/>
</dbReference>
<dbReference type="EMBL" id="QFOZ01000011">
    <property type="protein sequence ID" value="PZP88443.1"/>
    <property type="molecule type" value="Genomic_DNA"/>
</dbReference>
<dbReference type="GO" id="GO:0004867">
    <property type="term" value="F:serine-type endopeptidase inhibitor activity"/>
    <property type="evidence" value="ECO:0007669"/>
    <property type="project" value="InterPro"/>
</dbReference>
<dbReference type="InterPro" id="IPR023796">
    <property type="entry name" value="Serpin_dom"/>
</dbReference>
<reference evidence="3 4" key="1">
    <citation type="submission" date="2017-08" db="EMBL/GenBank/DDBJ databases">
        <title>Infants hospitalized years apart are colonized by the same room-sourced microbial strains.</title>
        <authorList>
            <person name="Brooks B."/>
            <person name="Olm M.R."/>
            <person name="Firek B.A."/>
            <person name="Baker R."/>
            <person name="Thomas B.C."/>
            <person name="Morowitz M.J."/>
            <person name="Banfield J.F."/>
        </authorList>
    </citation>
    <scope>NUCLEOTIDE SEQUENCE [LARGE SCALE GENOMIC DNA]</scope>
    <source>
        <strain evidence="3">S2_006_000_R1_57</strain>
    </source>
</reference>